<evidence type="ECO:0000313" key="2">
    <source>
        <dbReference type="EMBL" id="KAL3106441.1"/>
    </source>
</evidence>
<feature type="compositionally biased region" description="Basic and acidic residues" evidence="1">
    <location>
        <begin position="102"/>
        <end position="115"/>
    </location>
</feature>
<accession>A0ABD2KU16</accession>
<gene>
    <name evidence="2" type="ORF">niasHT_012180</name>
</gene>
<proteinExistence type="predicted"/>
<evidence type="ECO:0000256" key="1">
    <source>
        <dbReference type="SAM" id="MobiDB-lite"/>
    </source>
</evidence>
<comment type="caution">
    <text evidence="2">The sequence shown here is derived from an EMBL/GenBank/DDBJ whole genome shotgun (WGS) entry which is preliminary data.</text>
</comment>
<protein>
    <submittedName>
        <fullName evidence="2">Uncharacterized protein</fullName>
    </submittedName>
</protein>
<dbReference type="AlphaFoldDB" id="A0ABD2KU16"/>
<sequence length="232" mass="27516">MLKLMKMSEEYKDKPDKPDALPIDFDVPTEEVVEASTSNVQVAKVVEEIPKFLPPPHIMQWDVQRDLEMVRAADFYNIERLIHKDHIDNVKFARHSASKNRTRPEHPEWERVEKENEWEESDEEREARHAKERKEEEEREKIEKKRQEEAEAERPRQEQLQQPNQVQEHQQGQQHGEGQGGDDEGAWCLYTYIDRKFSPNISTMFRLVVGKALRASWRICSFACLIYTKSRC</sequence>
<name>A0ABD2KU16_9BILA</name>
<dbReference type="Proteomes" id="UP001620626">
    <property type="component" value="Unassembled WGS sequence"/>
</dbReference>
<organism evidence="2 3">
    <name type="scientific">Heterodera trifolii</name>
    <dbReference type="NCBI Taxonomy" id="157864"/>
    <lineage>
        <taxon>Eukaryota</taxon>
        <taxon>Metazoa</taxon>
        <taxon>Ecdysozoa</taxon>
        <taxon>Nematoda</taxon>
        <taxon>Chromadorea</taxon>
        <taxon>Rhabditida</taxon>
        <taxon>Tylenchina</taxon>
        <taxon>Tylenchomorpha</taxon>
        <taxon>Tylenchoidea</taxon>
        <taxon>Heteroderidae</taxon>
        <taxon>Heteroderinae</taxon>
        <taxon>Heterodera</taxon>
    </lineage>
</organism>
<feature type="region of interest" description="Disordered" evidence="1">
    <location>
        <begin position="96"/>
        <end position="182"/>
    </location>
</feature>
<feature type="compositionally biased region" description="Low complexity" evidence="1">
    <location>
        <begin position="158"/>
        <end position="176"/>
    </location>
</feature>
<reference evidence="2 3" key="1">
    <citation type="submission" date="2024-10" db="EMBL/GenBank/DDBJ databases">
        <authorList>
            <person name="Kim D."/>
        </authorList>
    </citation>
    <scope>NUCLEOTIDE SEQUENCE [LARGE SCALE GENOMIC DNA]</scope>
    <source>
        <strain evidence="2">BH-2024</strain>
    </source>
</reference>
<feature type="compositionally biased region" description="Basic and acidic residues" evidence="1">
    <location>
        <begin position="1"/>
        <end position="19"/>
    </location>
</feature>
<keyword evidence="3" id="KW-1185">Reference proteome</keyword>
<feature type="compositionally biased region" description="Basic and acidic residues" evidence="1">
    <location>
        <begin position="125"/>
        <end position="157"/>
    </location>
</feature>
<feature type="region of interest" description="Disordered" evidence="1">
    <location>
        <begin position="1"/>
        <end position="23"/>
    </location>
</feature>
<dbReference type="EMBL" id="JBICBT010000650">
    <property type="protein sequence ID" value="KAL3106441.1"/>
    <property type="molecule type" value="Genomic_DNA"/>
</dbReference>
<evidence type="ECO:0000313" key="3">
    <source>
        <dbReference type="Proteomes" id="UP001620626"/>
    </source>
</evidence>